<dbReference type="AlphaFoldDB" id="A0A453E7I6"/>
<reference evidence="7" key="2">
    <citation type="journal article" date="2017" name="Nat. Plants">
        <title>The Aegilops tauschii genome reveals multiple impacts of transposons.</title>
        <authorList>
            <person name="Zhao G."/>
            <person name="Zou C."/>
            <person name="Li K."/>
            <person name="Wang K."/>
            <person name="Li T."/>
            <person name="Gao L."/>
            <person name="Zhang X."/>
            <person name="Wang H."/>
            <person name="Yang Z."/>
            <person name="Liu X."/>
            <person name="Jiang W."/>
            <person name="Mao L."/>
            <person name="Kong X."/>
            <person name="Jiao Y."/>
            <person name="Jia J."/>
        </authorList>
    </citation>
    <scope>NUCLEOTIDE SEQUENCE [LARGE SCALE GENOMIC DNA]</scope>
    <source>
        <strain evidence="7">cv. AL8/78</strain>
    </source>
</reference>
<dbReference type="InterPro" id="IPR050454">
    <property type="entry name" value="RTT106/SSRP1_HistChap/FACT"/>
</dbReference>
<reference evidence="7" key="1">
    <citation type="journal article" date="2014" name="Science">
        <title>Ancient hybridizations among the ancestral genomes of bread wheat.</title>
        <authorList>
            <consortium name="International Wheat Genome Sequencing Consortium,"/>
            <person name="Marcussen T."/>
            <person name="Sandve S.R."/>
            <person name="Heier L."/>
            <person name="Spannagl M."/>
            <person name="Pfeifer M."/>
            <person name="Jakobsen K.S."/>
            <person name="Wulff B.B."/>
            <person name="Steuernagel B."/>
            <person name="Mayer K.F."/>
            <person name="Olsen O.A."/>
        </authorList>
    </citation>
    <scope>NUCLEOTIDE SEQUENCE [LARGE SCALE GENOMIC DNA]</scope>
    <source>
        <strain evidence="7">cv. AL8/78</strain>
    </source>
</reference>
<dbReference type="InterPro" id="IPR009071">
    <property type="entry name" value="HMG_box_dom"/>
</dbReference>
<dbReference type="EnsemblPlants" id="AET3Gv20247300.6">
    <property type="protein sequence ID" value="AET3Gv20247300.6"/>
    <property type="gene ID" value="AET3Gv20247300"/>
</dbReference>
<dbReference type="Proteomes" id="UP000015105">
    <property type="component" value="Chromosome 3D"/>
</dbReference>
<dbReference type="Gene3D" id="2.30.29.30">
    <property type="entry name" value="Pleckstrin-homology domain (PH domain)/Phosphotyrosine-binding domain (PTB)"/>
    <property type="match status" value="1"/>
</dbReference>
<keyword evidence="2 3" id="KW-0539">Nucleus</keyword>
<dbReference type="PANTHER" id="PTHR45849">
    <property type="entry name" value="FACT COMPLEX SUBUNIT SSRP1"/>
    <property type="match status" value="1"/>
</dbReference>
<evidence type="ECO:0000256" key="1">
    <source>
        <dbReference type="ARBA" id="ARBA00023125"/>
    </source>
</evidence>
<reference evidence="6" key="4">
    <citation type="submission" date="2019-03" db="UniProtKB">
        <authorList>
            <consortium name="EnsemblPlants"/>
        </authorList>
    </citation>
    <scope>IDENTIFICATION</scope>
</reference>
<feature type="region of interest" description="Disordered" evidence="4">
    <location>
        <begin position="68"/>
        <end position="192"/>
    </location>
</feature>
<dbReference type="InterPro" id="IPR036910">
    <property type="entry name" value="HMG_box_dom_sf"/>
</dbReference>
<dbReference type="CDD" id="cd00084">
    <property type="entry name" value="HMG-box_SF"/>
    <property type="match status" value="1"/>
</dbReference>
<feature type="domain" description="HMG box" evidence="5">
    <location>
        <begin position="187"/>
        <end position="255"/>
    </location>
</feature>
<protein>
    <recommendedName>
        <fullName evidence="5">HMG box domain-containing protein</fullName>
    </recommendedName>
</protein>
<accession>A0A453E7I6</accession>
<evidence type="ECO:0000259" key="5">
    <source>
        <dbReference type="PROSITE" id="PS50118"/>
    </source>
</evidence>
<dbReference type="InterPro" id="IPR013719">
    <property type="entry name" value="RTT106/SPT16-like_middle_dom"/>
</dbReference>
<evidence type="ECO:0000313" key="7">
    <source>
        <dbReference type="Proteomes" id="UP000015105"/>
    </source>
</evidence>
<evidence type="ECO:0000256" key="4">
    <source>
        <dbReference type="SAM" id="MobiDB-lite"/>
    </source>
</evidence>
<dbReference type="GO" id="GO:0035101">
    <property type="term" value="C:FACT complex"/>
    <property type="evidence" value="ECO:0007669"/>
    <property type="project" value="TreeGrafter"/>
</dbReference>
<keyword evidence="1 3" id="KW-0238">DNA-binding</keyword>
<keyword evidence="7" id="KW-1185">Reference proteome</keyword>
<dbReference type="InterPro" id="IPR011993">
    <property type="entry name" value="PH-like_dom_sf"/>
</dbReference>
<dbReference type="GO" id="GO:0042393">
    <property type="term" value="F:histone binding"/>
    <property type="evidence" value="ECO:0007669"/>
    <property type="project" value="TreeGrafter"/>
</dbReference>
<dbReference type="SUPFAM" id="SSF47095">
    <property type="entry name" value="HMG-box"/>
    <property type="match status" value="1"/>
</dbReference>
<dbReference type="FunFam" id="1.10.30.10:FF:000016">
    <property type="entry name" value="FACT complex subunit SSRP1"/>
    <property type="match status" value="1"/>
</dbReference>
<dbReference type="PROSITE" id="PS50118">
    <property type="entry name" value="HMG_BOX_2"/>
    <property type="match status" value="1"/>
</dbReference>
<evidence type="ECO:0000256" key="2">
    <source>
        <dbReference type="ARBA" id="ARBA00023242"/>
    </source>
</evidence>
<sequence length="271" mass="29764">IEFVEFERHGAGGASMSSQYFDLLVKLKNDQEHLFRNIQRSEYRNLFNFINGKGLKVMNLGDGQGTSGVTDVLQDTDDVAPDPHLERIKNQAGSSEDSDEEDEDFVLHKDDGGSPTDDSGGEESDASESGGEKQKSSKKEARSSKPPVKRKPKGKDGEGSGKRKPKGMDGEGSEKRKPKKKKDPNAPKRPMMPFMYFSMAERAGVKDSNPDLAPTDIAKKLGEIWQKMSTEDKQPYILQSQADQKRYEKESAAYRAAAPVDVDAGSGNGSD</sequence>
<dbReference type="GO" id="GO:0031491">
    <property type="term" value="F:nucleosome binding"/>
    <property type="evidence" value="ECO:0007669"/>
    <property type="project" value="TreeGrafter"/>
</dbReference>
<dbReference type="SUPFAM" id="SSF50729">
    <property type="entry name" value="PH domain-like"/>
    <property type="match status" value="1"/>
</dbReference>
<dbReference type="SMART" id="SM01287">
    <property type="entry name" value="Rtt106"/>
    <property type="match status" value="1"/>
</dbReference>
<reference evidence="6" key="3">
    <citation type="journal article" date="2017" name="Nature">
        <title>Genome sequence of the progenitor of the wheat D genome Aegilops tauschii.</title>
        <authorList>
            <person name="Luo M.C."/>
            <person name="Gu Y.Q."/>
            <person name="Puiu D."/>
            <person name="Wang H."/>
            <person name="Twardziok S.O."/>
            <person name="Deal K.R."/>
            <person name="Huo N."/>
            <person name="Zhu T."/>
            <person name="Wang L."/>
            <person name="Wang Y."/>
            <person name="McGuire P.E."/>
            <person name="Liu S."/>
            <person name="Long H."/>
            <person name="Ramasamy R.K."/>
            <person name="Rodriguez J.C."/>
            <person name="Van S.L."/>
            <person name="Yuan L."/>
            <person name="Wang Z."/>
            <person name="Xia Z."/>
            <person name="Xiao L."/>
            <person name="Anderson O.D."/>
            <person name="Ouyang S."/>
            <person name="Liang Y."/>
            <person name="Zimin A.V."/>
            <person name="Pertea G."/>
            <person name="Qi P."/>
            <person name="Bennetzen J.L."/>
            <person name="Dai X."/>
            <person name="Dawson M.W."/>
            <person name="Muller H.G."/>
            <person name="Kugler K."/>
            <person name="Rivarola-Duarte L."/>
            <person name="Spannagl M."/>
            <person name="Mayer K.F.X."/>
            <person name="Lu F.H."/>
            <person name="Bevan M.W."/>
            <person name="Leroy P."/>
            <person name="Li P."/>
            <person name="You F.M."/>
            <person name="Sun Q."/>
            <person name="Liu Z."/>
            <person name="Lyons E."/>
            <person name="Wicker T."/>
            <person name="Salzberg S.L."/>
            <person name="Devos K.M."/>
            <person name="Dvorak J."/>
        </authorList>
    </citation>
    <scope>NUCLEOTIDE SEQUENCE [LARGE SCALE GENOMIC DNA]</scope>
    <source>
        <strain evidence="6">cv. AL8/78</strain>
    </source>
</reference>
<dbReference type="Gene3D" id="1.10.30.10">
    <property type="entry name" value="High mobility group box domain"/>
    <property type="match status" value="1"/>
</dbReference>
<dbReference type="Pfam" id="PF08512">
    <property type="entry name" value="Rttp106-like_middle"/>
    <property type="match status" value="1"/>
</dbReference>
<proteinExistence type="predicted"/>
<dbReference type="PRINTS" id="PR00886">
    <property type="entry name" value="HIGHMOBLTY12"/>
</dbReference>
<feature type="DNA-binding region" description="HMG box" evidence="3">
    <location>
        <begin position="187"/>
        <end position="255"/>
    </location>
</feature>
<feature type="compositionally biased region" description="Basic and acidic residues" evidence="4">
    <location>
        <begin position="130"/>
        <end position="143"/>
    </location>
</feature>
<name>A0A453E7I6_AEGTS</name>
<dbReference type="SMART" id="SM00398">
    <property type="entry name" value="HMG"/>
    <property type="match status" value="1"/>
</dbReference>
<evidence type="ECO:0000313" key="6">
    <source>
        <dbReference type="EnsemblPlants" id="AET3Gv20247300.6"/>
    </source>
</evidence>
<reference evidence="6" key="5">
    <citation type="journal article" date="2021" name="G3 (Bethesda)">
        <title>Aegilops tauschii genome assembly Aet v5.0 features greater sequence contiguity and improved annotation.</title>
        <authorList>
            <person name="Wang L."/>
            <person name="Zhu T."/>
            <person name="Rodriguez J.C."/>
            <person name="Deal K.R."/>
            <person name="Dubcovsky J."/>
            <person name="McGuire P.E."/>
            <person name="Lux T."/>
            <person name="Spannagl M."/>
            <person name="Mayer K.F.X."/>
            <person name="Baldrich P."/>
            <person name="Meyers B.C."/>
            <person name="Huo N."/>
            <person name="Gu Y.Q."/>
            <person name="Zhou H."/>
            <person name="Devos K.M."/>
            <person name="Bennetzen J.L."/>
            <person name="Unver T."/>
            <person name="Budak H."/>
            <person name="Gulick P.J."/>
            <person name="Galiba G."/>
            <person name="Kalapos B."/>
            <person name="Nelson D.R."/>
            <person name="Li P."/>
            <person name="You F.M."/>
            <person name="Luo M.C."/>
            <person name="Dvorak J."/>
        </authorList>
    </citation>
    <scope>NUCLEOTIDE SEQUENCE [LARGE SCALE GENOMIC DNA]</scope>
    <source>
        <strain evidence="6">cv. AL8/78</strain>
    </source>
</reference>
<dbReference type="PANTHER" id="PTHR45849:SF1">
    <property type="entry name" value="FACT COMPLEX SUBUNIT SSRP1"/>
    <property type="match status" value="1"/>
</dbReference>
<dbReference type="Pfam" id="PF00505">
    <property type="entry name" value="HMG_box"/>
    <property type="match status" value="1"/>
</dbReference>
<dbReference type="GO" id="GO:0003677">
    <property type="term" value="F:DNA binding"/>
    <property type="evidence" value="ECO:0007669"/>
    <property type="project" value="UniProtKB-UniRule"/>
</dbReference>
<organism evidence="6 7">
    <name type="scientific">Aegilops tauschii subsp. strangulata</name>
    <name type="common">Goatgrass</name>
    <dbReference type="NCBI Taxonomy" id="200361"/>
    <lineage>
        <taxon>Eukaryota</taxon>
        <taxon>Viridiplantae</taxon>
        <taxon>Streptophyta</taxon>
        <taxon>Embryophyta</taxon>
        <taxon>Tracheophyta</taxon>
        <taxon>Spermatophyta</taxon>
        <taxon>Magnoliopsida</taxon>
        <taxon>Liliopsida</taxon>
        <taxon>Poales</taxon>
        <taxon>Poaceae</taxon>
        <taxon>BOP clade</taxon>
        <taxon>Pooideae</taxon>
        <taxon>Triticodae</taxon>
        <taxon>Triticeae</taxon>
        <taxon>Triticinae</taxon>
        <taxon>Aegilops</taxon>
    </lineage>
</organism>
<evidence type="ECO:0000256" key="3">
    <source>
        <dbReference type="PROSITE-ProRule" id="PRU00267"/>
    </source>
</evidence>
<feature type="compositionally biased region" description="Basic and acidic residues" evidence="4">
    <location>
        <begin position="154"/>
        <end position="175"/>
    </location>
</feature>
<dbReference type="Gramene" id="AET3Gv20247300.6">
    <property type="protein sequence ID" value="AET3Gv20247300.6"/>
    <property type="gene ID" value="AET3Gv20247300"/>
</dbReference>